<evidence type="ECO:0000313" key="2">
    <source>
        <dbReference type="Proteomes" id="UP000322634"/>
    </source>
</evidence>
<gene>
    <name evidence="1" type="ORF">FXF65_33605</name>
</gene>
<evidence type="ECO:0000313" key="1">
    <source>
        <dbReference type="EMBL" id="TYC10032.1"/>
    </source>
</evidence>
<dbReference type="RefSeq" id="WP_148354079.1">
    <property type="nucleotide sequence ID" value="NZ_JBHSBF010000005.1"/>
</dbReference>
<sequence>MDAVVVRDHLERGGAYPSPPGSRFEAEASLTLTRLDERIPGEIHQNDYITSPGPNVLVLPL</sequence>
<comment type="caution">
    <text evidence="1">The sequence shown here is derived from an EMBL/GenBank/DDBJ whole genome shotgun (WGS) entry which is preliminary data.</text>
</comment>
<name>A0A5D0TXH8_9ACTN</name>
<dbReference type="AlphaFoldDB" id="A0A5D0TXH8"/>
<organism evidence="1 2">
    <name type="scientific">Actinomadura syzygii</name>
    <dbReference type="NCBI Taxonomy" id="1427538"/>
    <lineage>
        <taxon>Bacteria</taxon>
        <taxon>Bacillati</taxon>
        <taxon>Actinomycetota</taxon>
        <taxon>Actinomycetes</taxon>
        <taxon>Streptosporangiales</taxon>
        <taxon>Thermomonosporaceae</taxon>
        <taxon>Actinomadura</taxon>
    </lineage>
</organism>
<proteinExistence type="predicted"/>
<accession>A0A5D0TXH8</accession>
<protein>
    <submittedName>
        <fullName evidence="1">Uncharacterized protein</fullName>
    </submittedName>
</protein>
<dbReference type="Proteomes" id="UP000322634">
    <property type="component" value="Unassembled WGS sequence"/>
</dbReference>
<reference evidence="1 2" key="1">
    <citation type="submission" date="2019-08" db="EMBL/GenBank/DDBJ databases">
        <title>Actinomadura sp. nov. CYP1-5 isolated from mountain soil.</title>
        <authorList>
            <person name="Songsumanus A."/>
            <person name="Kuncharoen N."/>
            <person name="Kudo T."/>
            <person name="Yuki M."/>
            <person name="Igarashi Y."/>
            <person name="Tanasupawat S."/>
        </authorList>
    </citation>
    <scope>NUCLEOTIDE SEQUENCE [LARGE SCALE GENOMIC DNA]</scope>
    <source>
        <strain evidence="1 2">GKU157</strain>
    </source>
</reference>
<dbReference type="EMBL" id="VSFF01000013">
    <property type="protein sequence ID" value="TYC10032.1"/>
    <property type="molecule type" value="Genomic_DNA"/>
</dbReference>
<keyword evidence="2" id="KW-1185">Reference proteome</keyword>